<keyword evidence="6" id="KW-0227">DNA damage</keyword>
<accession>A0A381UKA5</accession>
<keyword evidence="7" id="KW-0378">Hydrolase</keyword>
<dbReference type="PANTHER" id="PTHR30194">
    <property type="entry name" value="CROSSOVER JUNCTION ENDODEOXYRIBONUCLEASE RUVC"/>
    <property type="match status" value="1"/>
</dbReference>
<sequence>MKIIGIDPGLVQTGFGIINVSNNQTTLIDYGIIKPKTKDTLAKRLLTIFNDVCEIISNYNPQIFAIEEVFYGKNVKSAMRLGQARGASMVAAASKNIPIYEYSARKVKQSITGNGNAHKTQVQFMVKAKLQMDHNPEPIDAADALAIALCHDHQFRMADL</sequence>
<evidence type="ECO:0000256" key="9">
    <source>
        <dbReference type="ARBA" id="ARBA00023125"/>
    </source>
</evidence>
<evidence type="ECO:0000256" key="7">
    <source>
        <dbReference type="ARBA" id="ARBA00022801"/>
    </source>
</evidence>
<comment type="similarity">
    <text evidence="1">Belongs to the RuvC family.</text>
</comment>
<dbReference type="Pfam" id="PF02075">
    <property type="entry name" value="RuvC"/>
    <property type="match status" value="1"/>
</dbReference>
<dbReference type="PANTHER" id="PTHR30194:SF3">
    <property type="entry name" value="CROSSOVER JUNCTION ENDODEOXYRIBONUCLEASE RUVC"/>
    <property type="match status" value="1"/>
</dbReference>
<dbReference type="AlphaFoldDB" id="A0A381UKA5"/>
<dbReference type="InterPro" id="IPR002176">
    <property type="entry name" value="X-over_junc_endoDNase_RuvC"/>
</dbReference>
<evidence type="ECO:0000256" key="6">
    <source>
        <dbReference type="ARBA" id="ARBA00022763"/>
    </source>
</evidence>
<name>A0A381UKA5_9ZZZZ</name>
<keyword evidence="2" id="KW-0963">Cytoplasm</keyword>
<dbReference type="GO" id="GO:0003677">
    <property type="term" value="F:DNA binding"/>
    <property type="evidence" value="ECO:0007669"/>
    <property type="project" value="UniProtKB-KW"/>
</dbReference>
<keyword evidence="11" id="KW-0234">DNA repair</keyword>
<dbReference type="GO" id="GO:0008821">
    <property type="term" value="F:crossover junction DNA endonuclease activity"/>
    <property type="evidence" value="ECO:0007669"/>
    <property type="project" value="InterPro"/>
</dbReference>
<dbReference type="GO" id="GO:0006281">
    <property type="term" value="P:DNA repair"/>
    <property type="evidence" value="ECO:0007669"/>
    <property type="project" value="UniProtKB-KW"/>
</dbReference>
<evidence type="ECO:0000256" key="5">
    <source>
        <dbReference type="ARBA" id="ARBA00022759"/>
    </source>
</evidence>
<dbReference type="GO" id="GO:0006310">
    <property type="term" value="P:DNA recombination"/>
    <property type="evidence" value="ECO:0007669"/>
    <property type="project" value="UniProtKB-KW"/>
</dbReference>
<keyword evidence="8" id="KW-0460">Magnesium</keyword>
<gene>
    <name evidence="12" type="ORF">METZ01_LOCUS80932</name>
</gene>
<dbReference type="PROSITE" id="PS01321">
    <property type="entry name" value="RUVC"/>
    <property type="match status" value="1"/>
</dbReference>
<dbReference type="InterPro" id="IPR020563">
    <property type="entry name" value="X-over_junc_endoDNase_Mg_BS"/>
</dbReference>
<keyword evidence="4" id="KW-0479">Metal-binding</keyword>
<dbReference type="NCBIfam" id="TIGR00228">
    <property type="entry name" value="ruvC"/>
    <property type="match status" value="1"/>
</dbReference>
<keyword evidence="10" id="KW-0233">DNA recombination</keyword>
<evidence type="ECO:0000256" key="8">
    <source>
        <dbReference type="ARBA" id="ARBA00022842"/>
    </source>
</evidence>
<protein>
    <submittedName>
        <fullName evidence="12">Uncharacterized protein</fullName>
    </submittedName>
</protein>
<keyword evidence="5" id="KW-0255">Endonuclease</keyword>
<evidence type="ECO:0000313" key="12">
    <source>
        <dbReference type="EMBL" id="SVA28078.1"/>
    </source>
</evidence>
<dbReference type="InterPro" id="IPR012337">
    <property type="entry name" value="RNaseH-like_sf"/>
</dbReference>
<evidence type="ECO:0000256" key="10">
    <source>
        <dbReference type="ARBA" id="ARBA00023172"/>
    </source>
</evidence>
<evidence type="ECO:0000256" key="2">
    <source>
        <dbReference type="ARBA" id="ARBA00022490"/>
    </source>
</evidence>
<dbReference type="PRINTS" id="PR00696">
    <property type="entry name" value="RSOLVASERUVC"/>
</dbReference>
<keyword evidence="3" id="KW-0540">Nuclease</keyword>
<dbReference type="CDD" id="cd16962">
    <property type="entry name" value="RuvC"/>
    <property type="match status" value="1"/>
</dbReference>
<proteinExistence type="inferred from homology"/>
<dbReference type="Gene3D" id="3.30.420.10">
    <property type="entry name" value="Ribonuclease H-like superfamily/Ribonuclease H"/>
    <property type="match status" value="1"/>
</dbReference>
<evidence type="ECO:0000256" key="3">
    <source>
        <dbReference type="ARBA" id="ARBA00022722"/>
    </source>
</evidence>
<dbReference type="InterPro" id="IPR036397">
    <property type="entry name" value="RNaseH_sf"/>
</dbReference>
<dbReference type="NCBIfam" id="NF000711">
    <property type="entry name" value="PRK00039.2-1"/>
    <property type="match status" value="1"/>
</dbReference>
<keyword evidence="9" id="KW-0238">DNA-binding</keyword>
<evidence type="ECO:0000256" key="4">
    <source>
        <dbReference type="ARBA" id="ARBA00022723"/>
    </source>
</evidence>
<evidence type="ECO:0000256" key="1">
    <source>
        <dbReference type="ARBA" id="ARBA00009518"/>
    </source>
</evidence>
<reference evidence="12" key="1">
    <citation type="submission" date="2018-05" db="EMBL/GenBank/DDBJ databases">
        <authorList>
            <person name="Lanie J.A."/>
            <person name="Ng W.-L."/>
            <person name="Kazmierczak K.M."/>
            <person name="Andrzejewski T.M."/>
            <person name="Davidsen T.M."/>
            <person name="Wayne K.J."/>
            <person name="Tettelin H."/>
            <person name="Glass J.I."/>
            <person name="Rusch D."/>
            <person name="Podicherti R."/>
            <person name="Tsui H.-C.T."/>
            <person name="Winkler M.E."/>
        </authorList>
    </citation>
    <scope>NUCLEOTIDE SEQUENCE</scope>
</reference>
<dbReference type="FunFam" id="3.30.420.10:FF:000002">
    <property type="entry name" value="Crossover junction endodeoxyribonuclease RuvC"/>
    <property type="match status" value="1"/>
</dbReference>
<dbReference type="EMBL" id="UINC01006529">
    <property type="protein sequence ID" value="SVA28078.1"/>
    <property type="molecule type" value="Genomic_DNA"/>
</dbReference>
<dbReference type="HAMAP" id="MF_00034">
    <property type="entry name" value="RuvC"/>
    <property type="match status" value="1"/>
</dbReference>
<evidence type="ECO:0000256" key="11">
    <source>
        <dbReference type="ARBA" id="ARBA00023204"/>
    </source>
</evidence>
<dbReference type="GO" id="GO:0046872">
    <property type="term" value="F:metal ion binding"/>
    <property type="evidence" value="ECO:0007669"/>
    <property type="project" value="UniProtKB-KW"/>
</dbReference>
<dbReference type="SUPFAM" id="SSF53098">
    <property type="entry name" value="Ribonuclease H-like"/>
    <property type="match status" value="1"/>
</dbReference>
<organism evidence="12">
    <name type="scientific">marine metagenome</name>
    <dbReference type="NCBI Taxonomy" id="408172"/>
    <lineage>
        <taxon>unclassified sequences</taxon>
        <taxon>metagenomes</taxon>
        <taxon>ecological metagenomes</taxon>
    </lineage>
</organism>